<keyword evidence="1" id="KW-0812">Transmembrane</keyword>
<evidence type="ECO:0000313" key="3">
    <source>
        <dbReference type="Proteomes" id="UP000216984"/>
    </source>
</evidence>
<dbReference type="Proteomes" id="UP000216984">
    <property type="component" value="Unassembled WGS sequence"/>
</dbReference>
<gene>
    <name evidence="2" type="ORF">B9Q17_07570</name>
</gene>
<evidence type="ECO:0000256" key="1">
    <source>
        <dbReference type="SAM" id="Phobius"/>
    </source>
</evidence>
<keyword evidence="1" id="KW-1133">Transmembrane helix</keyword>
<comment type="caution">
    <text evidence="2">The sequence shown here is derived from an EMBL/GenBank/DDBJ whole genome shotgun (WGS) entry which is preliminary data.</text>
</comment>
<keyword evidence="3" id="KW-1185">Reference proteome</keyword>
<organism evidence="2 3">
    <name type="scientific">Marinobacter vinifirmus</name>
    <dbReference type="NCBI Taxonomy" id="355591"/>
    <lineage>
        <taxon>Bacteria</taxon>
        <taxon>Pseudomonadati</taxon>
        <taxon>Pseudomonadota</taxon>
        <taxon>Gammaproteobacteria</taxon>
        <taxon>Pseudomonadales</taxon>
        <taxon>Marinobacteraceae</taxon>
        <taxon>Marinobacter</taxon>
    </lineage>
</organism>
<keyword evidence="1" id="KW-0472">Membrane</keyword>
<dbReference type="AlphaFoldDB" id="A0A7Z1IL43"/>
<protein>
    <submittedName>
        <fullName evidence="2">Uncharacterized protein</fullName>
    </submittedName>
</protein>
<sequence>MNHLILLIKVRSLQKARRDNFQSLQKRLREAKERRVSNDEIASIYADHGPEDSLYEAEIHHLWTRYLQERAERLMLPLPSLEDESSWEKSHVVPGYLLTRKGIDEVRKSIRNEVQERRSGWLTWLAALTGLIGAISGLVAVVRSVS</sequence>
<evidence type="ECO:0000313" key="2">
    <source>
        <dbReference type="EMBL" id="OZC35066.1"/>
    </source>
</evidence>
<proteinExistence type="predicted"/>
<dbReference type="EMBL" id="NEFY01000016">
    <property type="protein sequence ID" value="OZC35066.1"/>
    <property type="molecule type" value="Genomic_DNA"/>
</dbReference>
<dbReference type="RefSeq" id="WP_094625795.1">
    <property type="nucleotide sequence ID" value="NZ_NEFY01000016.1"/>
</dbReference>
<name>A0A7Z1IL43_9GAMM</name>
<accession>A0A7Z1IL43</accession>
<feature type="transmembrane region" description="Helical" evidence="1">
    <location>
        <begin position="121"/>
        <end position="142"/>
    </location>
</feature>
<reference evidence="2 3" key="1">
    <citation type="submission" date="2017-06" db="EMBL/GenBank/DDBJ databases">
        <title>Draft genome sequence of the halophilic bacterium Marinobacter vinifirmus FB1.</title>
        <authorList>
            <person name="Stepanov V.G."/>
            <person name="Roberts D.J."/>
            <person name="Fox G.E."/>
        </authorList>
    </citation>
    <scope>NUCLEOTIDE SEQUENCE [LARGE SCALE GENOMIC DNA]</scope>
    <source>
        <strain evidence="2 3">FB1</strain>
    </source>
</reference>